<evidence type="ECO:0000256" key="3">
    <source>
        <dbReference type="ARBA" id="ARBA00022918"/>
    </source>
</evidence>
<dbReference type="GO" id="GO:0003964">
    <property type="term" value="F:RNA-directed DNA polymerase activity"/>
    <property type="evidence" value="ECO:0007669"/>
    <property type="project" value="UniProtKB-KW"/>
</dbReference>
<dbReference type="SUPFAM" id="SSF56672">
    <property type="entry name" value="DNA/RNA polymerases"/>
    <property type="match status" value="1"/>
</dbReference>
<dbReference type="Gene3D" id="3.30.70.270">
    <property type="match status" value="1"/>
</dbReference>
<dbReference type="CDD" id="cd09274">
    <property type="entry name" value="RNase_HI_RT_Ty3"/>
    <property type="match status" value="1"/>
</dbReference>
<dbReference type="STRING" id="6248.A0A0K0EG40"/>
<keyword evidence="1" id="KW-0540">Nuclease</keyword>
<dbReference type="AlphaFoldDB" id="A0A0K0EG40"/>
<evidence type="ECO:0000256" key="2">
    <source>
        <dbReference type="ARBA" id="ARBA00022759"/>
    </source>
</evidence>
<dbReference type="PANTHER" id="PTHR34072">
    <property type="entry name" value="ENZYMATIC POLYPROTEIN-RELATED"/>
    <property type="match status" value="1"/>
</dbReference>
<name>A0A0K0EG40_STRER</name>
<sequence length="151" mass="17408">MSANVTILTSLIKINATGCLRRFIKDYAKVAAPLTMLLSEKVEFRWGPEQDKAFEILKKRLTNAPILAQPDLGRSFVIHTDASDYAIGAVLLQEDQEKRLRVIAYASRTLRNVEKRWQITEKEALALVFAVRKFHYYLLERLQTFIQINVL</sequence>
<organism evidence="5">
    <name type="scientific">Strongyloides stercoralis</name>
    <name type="common">Threadworm</name>
    <dbReference type="NCBI Taxonomy" id="6248"/>
    <lineage>
        <taxon>Eukaryota</taxon>
        <taxon>Metazoa</taxon>
        <taxon>Ecdysozoa</taxon>
        <taxon>Nematoda</taxon>
        <taxon>Chromadorea</taxon>
        <taxon>Rhabditida</taxon>
        <taxon>Tylenchina</taxon>
        <taxon>Panagrolaimomorpha</taxon>
        <taxon>Strongyloidoidea</taxon>
        <taxon>Strongyloididae</taxon>
        <taxon>Strongyloides</taxon>
    </lineage>
</organism>
<dbReference type="WBParaSite" id="SSTP_0000844800.1">
    <property type="protein sequence ID" value="SSTP_0000844800.1"/>
    <property type="gene ID" value="SSTP_0000844800"/>
</dbReference>
<keyword evidence="3" id="KW-0695">RNA-directed DNA polymerase</keyword>
<evidence type="ECO:0000259" key="4">
    <source>
        <dbReference type="Pfam" id="PF17919"/>
    </source>
</evidence>
<keyword evidence="2" id="KW-0378">Hydrolase</keyword>
<dbReference type="InterPro" id="IPR043128">
    <property type="entry name" value="Rev_trsase/Diguanyl_cyclase"/>
</dbReference>
<accession>A0A0K0EG40</accession>
<proteinExistence type="predicted"/>
<keyword evidence="3" id="KW-0808">Transferase</keyword>
<dbReference type="InterPro" id="IPR041577">
    <property type="entry name" value="RT_RNaseH_2"/>
</dbReference>
<dbReference type="InterPro" id="IPR043502">
    <property type="entry name" value="DNA/RNA_pol_sf"/>
</dbReference>
<evidence type="ECO:0000256" key="1">
    <source>
        <dbReference type="ARBA" id="ARBA00022722"/>
    </source>
</evidence>
<protein>
    <submittedName>
        <fullName evidence="5">RT_RNaseH_2 domain-containing protein</fullName>
    </submittedName>
</protein>
<keyword evidence="3" id="KW-0548">Nucleotidyltransferase</keyword>
<dbReference type="GO" id="GO:0004519">
    <property type="term" value="F:endonuclease activity"/>
    <property type="evidence" value="ECO:0007669"/>
    <property type="project" value="UniProtKB-KW"/>
</dbReference>
<evidence type="ECO:0000313" key="5">
    <source>
        <dbReference type="WBParaSite" id="SSTP_0000844800.1"/>
    </source>
</evidence>
<dbReference type="FunFam" id="3.10.20.370:FF:000001">
    <property type="entry name" value="Retrovirus-related Pol polyprotein from transposon 17.6-like protein"/>
    <property type="match status" value="1"/>
</dbReference>
<reference evidence="5" key="1">
    <citation type="submission" date="2015-08" db="UniProtKB">
        <authorList>
            <consortium name="WormBaseParasite"/>
        </authorList>
    </citation>
    <scope>IDENTIFICATION</scope>
</reference>
<dbReference type="Pfam" id="PF17919">
    <property type="entry name" value="RT_RNaseH_2"/>
    <property type="match status" value="1"/>
</dbReference>
<keyword evidence="2" id="KW-0255">Endonuclease</keyword>
<feature type="domain" description="Reverse transcriptase/retrotransposon-derived protein RNase H-like" evidence="4">
    <location>
        <begin position="46"/>
        <end position="141"/>
    </location>
</feature>